<proteinExistence type="predicted"/>
<dbReference type="EMBL" id="JAIWYP010000015">
    <property type="protein sequence ID" value="KAH3699427.1"/>
    <property type="molecule type" value="Genomic_DNA"/>
</dbReference>
<name>A0A9D3YEW7_DREPO</name>
<dbReference type="AlphaFoldDB" id="A0A9D3YEW7"/>
<reference evidence="1" key="1">
    <citation type="journal article" date="2019" name="bioRxiv">
        <title>The Genome of the Zebra Mussel, Dreissena polymorpha: A Resource for Invasive Species Research.</title>
        <authorList>
            <person name="McCartney M.A."/>
            <person name="Auch B."/>
            <person name="Kono T."/>
            <person name="Mallez S."/>
            <person name="Zhang Y."/>
            <person name="Obille A."/>
            <person name="Becker A."/>
            <person name="Abrahante J.E."/>
            <person name="Garbe J."/>
            <person name="Badalamenti J.P."/>
            <person name="Herman A."/>
            <person name="Mangelson H."/>
            <person name="Liachko I."/>
            <person name="Sullivan S."/>
            <person name="Sone E.D."/>
            <person name="Koren S."/>
            <person name="Silverstein K.A.T."/>
            <person name="Beckman K.B."/>
            <person name="Gohl D.M."/>
        </authorList>
    </citation>
    <scope>NUCLEOTIDE SEQUENCE</scope>
    <source>
        <strain evidence="1">Duluth1</strain>
        <tissue evidence="1">Whole animal</tissue>
    </source>
</reference>
<organism evidence="1 2">
    <name type="scientific">Dreissena polymorpha</name>
    <name type="common">Zebra mussel</name>
    <name type="synonym">Mytilus polymorpha</name>
    <dbReference type="NCBI Taxonomy" id="45954"/>
    <lineage>
        <taxon>Eukaryota</taxon>
        <taxon>Metazoa</taxon>
        <taxon>Spiralia</taxon>
        <taxon>Lophotrochozoa</taxon>
        <taxon>Mollusca</taxon>
        <taxon>Bivalvia</taxon>
        <taxon>Autobranchia</taxon>
        <taxon>Heteroconchia</taxon>
        <taxon>Euheterodonta</taxon>
        <taxon>Imparidentia</taxon>
        <taxon>Neoheterodontei</taxon>
        <taxon>Myida</taxon>
        <taxon>Dreissenoidea</taxon>
        <taxon>Dreissenidae</taxon>
        <taxon>Dreissena</taxon>
    </lineage>
</organism>
<accession>A0A9D3YEW7</accession>
<sequence length="51" mass="5955">MVLLEQGLSLQLTRYLMHKSLKSLMKRPEAQEVGTSDPHEFLIQSIFKREP</sequence>
<protein>
    <submittedName>
        <fullName evidence="1">Uncharacterized protein</fullName>
    </submittedName>
</protein>
<comment type="caution">
    <text evidence="1">The sequence shown here is derived from an EMBL/GenBank/DDBJ whole genome shotgun (WGS) entry which is preliminary data.</text>
</comment>
<evidence type="ECO:0000313" key="2">
    <source>
        <dbReference type="Proteomes" id="UP000828390"/>
    </source>
</evidence>
<reference evidence="1" key="2">
    <citation type="submission" date="2020-11" db="EMBL/GenBank/DDBJ databases">
        <authorList>
            <person name="McCartney M.A."/>
            <person name="Auch B."/>
            <person name="Kono T."/>
            <person name="Mallez S."/>
            <person name="Becker A."/>
            <person name="Gohl D.M."/>
            <person name="Silverstein K.A.T."/>
            <person name="Koren S."/>
            <person name="Bechman K.B."/>
            <person name="Herman A."/>
            <person name="Abrahante J.E."/>
            <person name="Garbe J."/>
        </authorList>
    </citation>
    <scope>NUCLEOTIDE SEQUENCE</scope>
    <source>
        <strain evidence="1">Duluth1</strain>
        <tissue evidence="1">Whole animal</tissue>
    </source>
</reference>
<keyword evidence="2" id="KW-1185">Reference proteome</keyword>
<gene>
    <name evidence="1" type="ORF">DPMN_074382</name>
</gene>
<evidence type="ECO:0000313" key="1">
    <source>
        <dbReference type="EMBL" id="KAH3699427.1"/>
    </source>
</evidence>
<dbReference type="Proteomes" id="UP000828390">
    <property type="component" value="Unassembled WGS sequence"/>
</dbReference>